<evidence type="ECO:0000256" key="1">
    <source>
        <dbReference type="ARBA" id="ARBA00012528"/>
    </source>
</evidence>
<dbReference type="CDD" id="cd01949">
    <property type="entry name" value="GGDEF"/>
    <property type="match status" value="1"/>
</dbReference>
<dbReference type="InterPro" id="IPR001789">
    <property type="entry name" value="Sig_transdc_resp-reg_receiver"/>
</dbReference>
<feature type="domain" description="GGDEF" evidence="4">
    <location>
        <begin position="311"/>
        <end position="444"/>
    </location>
</feature>
<reference evidence="5" key="1">
    <citation type="journal article" date="2022" name="Environ. Microbiol.">
        <title>Geoalkalibacter halelectricus SAP #1 sp. nov. possessing extracellular electron transfer and mineral#reducing capabilities from a haloalkaline environment.</title>
        <authorList>
            <person name="Yadav S."/>
            <person name="Singh R."/>
            <person name="Sundharam S.S."/>
            <person name="Chaudhary S."/>
            <person name="Krishnamurthi S."/>
            <person name="Patil S.A."/>
        </authorList>
    </citation>
    <scope>NUCLEOTIDE SEQUENCE</scope>
    <source>
        <strain evidence="5">SAP-1</strain>
    </source>
</reference>
<dbReference type="InterPro" id="IPR050469">
    <property type="entry name" value="Diguanylate_Cyclase"/>
</dbReference>
<dbReference type="Proteomes" id="UP001060414">
    <property type="component" value="Chromosome"/>
</dbReference>
<dbReference type="Pfam" id="PF00990">
    <property type="entry name" value="GGDEF"/>
    <property type="match status" value="1"/>
</dbReference>
<dbReference type="EC" id="2.7.7.65" evidence="1"/>
<dbReference type="PROSITE" id="PS50887">
    <property type="entry name" value="GGDEF"/>
    <property type="match status" value="1"/>
</dbReference>
<evidence type="ECO:0000256" key="2">
    <source>
        <dbReference type="PROSITE-ProRule" id="PRU00169"/>
    </source>
</evidence>
<dbReference type="InterPro" id="IPR011006">
    <property type="entry name" value="CheY-like_superfamily"/>
</dbReference>
<evidence type="ECO:0000313" key="6">
    <source>
        <dbReference type="Proteomes" id="UP001060414"/>
    </source>
</evidence>
<dbReference type="GO" id="GO:0052621">
    <property type="term" value="F:diguanylate cyclase activity"/>
    <property type="evidence" value="ECO:0007669"/>
    <property type="project" value="UniProtKB-EC"/>
</dbReference>
<dbReference type="NCBIfam" id="TIGR00254">
    <property type="entry name" value="GGDEF"/>
    <property type="match status" value="1"/>
</dbReference>
<keyword evidence="6" id="KW-1185">Reference proteome</keyword>
<evidence type="ECO:0000259" key="4">
    <source>
        <dbReference type="PROSITE" id="PS50887"/>
    </source>
</evidence>
<keyword evidence="2" id="KW-0597">Phosphoprotein</keyword>
<dbReference type="InterPro" id="IPR043128">
    <property type="entry name" value="Rev_trsase/Diguanyl_cyclase"/>
</dbReference>
<dbReference type="EMBL" id="CP092109">
    <property type="protein sequence ID" value="UWZ79108.1"/>
    <property type="molecule type" value="Genomic_DNA"/>
</dbReference>
<keyword evidence="5" id="KW-0808">Transferase</keyword>
<accession>A0ABY5ZJ05</accession>
<evidence type="ECO:0000259" key="3">
    <source>
        <dbReference type="PROSITE" id="PS50110"/>
    </source>
</evidence>
<proteinExistence type="predicted"/>
<dbReference type="SMART" id="SM00267">
    <property type="entry name" value="GGDEF"/>
    <property type="match status" value="1"/>
</dbReference>
<dbReference type="PROSITE" id="PS50110">
    <property type="entry name" value="RESPONSE_REGULATORY"/>
    <property type="match status" value="1"/>
</dbReference>
<dbReference type="Gene3D" id="3.40.50.2300">
    <property type="match status" value="1"/>
</dbReference>
<gene>
    <name evidence="5" type="ORF">L9S41_15700</name>
</gene>
<organism evidence="5 6">
    <name type="scientific">Geoalkalibacter halelectricus</name>
    <dbReference type="NCBI Taxonomy" id="2847045"/>
    <lineage>
        <taxon>Bacteria</taxon>
        <taxon>Pseudomonadati</taxon>
        <taxon>Thermodesulfobacteriota</taxon>
        <taxon>Desulfuromonadia</taxon>
        <taxon>Desulfuromonadales</taxon>
        <taxon>Geoalkalibacteraceae</taxon>
        <taxon>Geoalkalibacter</taxon>
    </lineage>
</organism>
<dbReference type="SUPFAM" id="SSF52172">
    <property type="entry name" value="CheY-like"/>
    <property type="match status" value="1"/>
</dbReference>
<feature type="domain" description="Response regulatory" evidence="3">
    <location>
        <begin position="5"/>
        <end position="119"/>
    </location>
</feature>
<sequence length="448" mass="49752">METPILLVAASGPDDTRQIVEILGPLDVAIEVVETRQSALDRLARGDVGLLVYDASAGGLGERGLFQELRELVPDLAVVVLLEAGEKQEAREAWKLGGAGCLFKPYQPEELLCLVQQGLRQVSLREENLRLKHHLSLMGEGVSLLAALDLVPMLESAVALGVRELAVGSGFAFVREREGFVLHGLHGLEPEKAQGLAQKLYPRLACDDGMLLLDRDSSRSLGCEQPLAAYSLCARQALQGGLVLLGPKGGIWDVEACVLLARQLSVAFENVSRLQGVQQLMYTDDLTGLYNYRYLQVVLEQELRRSGRYYLEFALVFMDLDYFKEINDRHGHLVGSAILREVGQVLRRCVRDTDFLFRYGGDEFTALLVGTEGKGARVVAERIRRELAEHHFLAERGINARLTATIGVSVFPQDSEDRTELLNLADRAMYWGKETRNVVRYARDMTDT</sequence>
<dbReference type="InterPro" id="IPR029787">
    <property type="entry name" value="Nucleotide_cyclase"/>
</dbReference>
<dbReference type="InterPro" id="IPR000160">
    <property type="entry name" value="GGDEF_dom"/>
</dbReference>
<dbReference type="RefSeq" id="WP_260747465.1">
    <property type="nucleotide sequence ID" value="NZ_CP092109.1"/>
</dbReference>
<dbReference type="PANTHER" id="PTHR45138">
    <property type="entry name" value="REGULATORY COMPONENTS OF SENSORY TRANSDUCTION SYSTEM"/>
    <property type="match status" value="1"/>
</dbReference>
<dbReference type="Gene3D" id="3.30.70.270">
    <property type="match status" value="1"/>
</dbReference>
<dbReference type="SUPFAM" id="SSF55073">
    <property type="entry name" value="Nucleotide cyclase"/>
    <property type="match status" value="1"/>
</dbReference>
<dbReference type="Pfam" id="PF00072">
    <property type="entry name" value="Response_reg"/>
    <property type="match status" value="1"/>
</dbReference>
<evidence type="ECO:0000313" key="5">
    <source>
        <dbReference type="EMBL" id="UWZ79108.1"/>
    </source>
</evidence>
<feature type="modified residue" description="4-aspartylphosphate" evidence="2">
    <location>
        <position position="54"/>
    </location>
</feature>
<name>A0ABY5ZJ05_9BACT</name>
<keyword evidence="5" id="KW-0548">Nucleotidyltransferase</keyword>
<dbReference type="PANTHER" id="PTHR45138:SF6">
    <property type="entry name" value="DIGUANYLATE CYCLASE DGCN"/>
    <property type="match status" value="1"/>
</dbReference>
<protein>
    <recommendedName>
        <fullName evidence="1">diguanylate cyclase</fullName>
        <ecNumber evidence="1">2.7.7.65</ecNumber>
    </recommendedName>
</protein>